<accession>A0A8S5V739</accession>
<sequence>MVENQILFYFFKQSVHHRHPHSLRSRHLEQLDRFGENQLAVHALLGNETDHAVSGEQFLQFRKGTGTAVTDVVVVVVTESDGRHTCGDYREIRRGVNLVSQEPAGFACLHRILPQIATVLVSQLADSCQSLVIADELGVLAVGALERVHQVDEFIGSDFSSRCSSHANLCATLLGKQTQGLTYAGTIEEGILFRIGQSLCKLTKDVLLQLECVVVEQFLGDLHGNMEFMGIQIDLGKLCITPGEFLALIDPRSRRLGGSDVDLTLTTGGDGVAQLTEDVLFLQSLDQTGVILFGNQVATVSVNALLENIADLAEVGTESLEHTVLIGIGSTAGLGLLVIHRSAIHRLFGDGSRSGLGKLCVHSRHGFHTLDFSTVVLNLLFHLGIGLGILIGKQTVTVALGLYKSLCSFPSLVTLCAQFVDSHNKLPPVFDKIEPIQKVIGSVLVGGFGFNRALCSDFVHEGIDHIGLGIQHGDCGGFHIFGIAGTLDDLISKAEFHGLVCIHPGFSVHKVGQLCAG</sequence>
<proteinExistence type="predicted"/>
<reference evidence="1" key="1">
    <citation type="journal article" date="2021" name="Proc. Natl. Acad. Sci. U.S.A.">
        <title>A Catalog of Tens of Thousands of Viruses from Human Metagenomes Reveals Hidden Associations with Chronic Diseases.</title>
        <authorList>
            <person name="Tisza M.J."/>
            <person name="Buck C.B."/>
        </authorList>
    </citation>
    <scope>NUCLEOTIDE SEQUENCE</scope>
    <source>
        <strain evidence="1">CtneY2</strain>
    </source>
</reference>
<organism evidence="1">
    <name type="scientific">Siphoviridae sp. ctneY2</name>
    <dbReference type="NCBI Taxonomy" id="2825664"/>
    <lineage>
        <taxon>Viruses</taxon>
        <taxon>Duplodnaviria</taxon>
        <taxon>Heunggongvirae</taxon>
        <taxon>Uroviricota</taxon>
        <taxon>Caudoviricetes</taxon>
    </lineage>
</organism>
<evidence type="ECO:0000313" key="1">
    <source>
        <dbReference type="EMBL" id="DAG02517.1"/>
    </source>
</evidence>
<protein>
    <submittedName>
        <fullName evidence="1">Uncharacterized protein</fullName>
    </submittedName>
</protein>
<dbReference type="EMBL" id="BK016210">
    <property type="protein sequence ID" value="DAG02517.1"/>
    <property type="molecule type" value="Genomic_DNA"/>
</dbReference>
<name>A0A8S5V739_9CAUD</name>